<evidence type="ECO:0000256" key="1">
    <source>
        <dbReference type="ARBA" id="ARBA00022737"/>
    </source>
</evidence>
<keyword evidence="1" id="KW-0677">Repeat</keyword>
<accession>A0A285ICY4</accession>
<organism evidence="4 5">
    <name type="scientific">Paractinoplanes atraurantiacus</name>
    <dbReference type="NCBI Taxonomy" id="1036182"/>
    <lineage>
        <taxon>Bacteria</taxon>
        <taxon>Bacillati</taxon>
        <taxon>Actinomycetota</taxon>
        <taxon>Actinomycetes</taxon>
        <taxon>Micromonosporales</taxon>
        <taxon>Micromonosporaceae</taxon>
        <taxon>Paractinoplanes</taxon>
    </lineage>
</organism>
<dbReference type="Pfam" id="PF13432">
    <property type="entry name" value="TPR_16"/>
    <property type="match status" value="1"/>
</dbReference>
<sequence length="371" mass="40480">MTVAMARELMNSARYEEARQLLAGLLDEPATDRLRAVAHGMLGECDFGLGDAASAIEPTTTALRMCEDQDDRAGIRAYLENLVEMHRYLGQAEPAANAAERVAEVLAREGEQRRAAWRRRQAGIIRAGEPLNRVVVMLDGGVRCEVGDVPAASGVSVTFVFERDRITLAPASARTAEGERLGSAGQFAEAYEAFQQAARLDPYDPHAHYLSGLSLLHLRRYDEAIAEYETTERLAPGWFHCRTDLWLARELAAGALTPEQYELFYLLEHAPLPPHQKVQTALAALRATPRLAPLYLFHGQAMAALGRSPEASYRDGLDCAAEPDIRGRLLVALSTAVKSDEERRSLRAEAAAMTDGNLVASAMASVALRAA</sequence>
<evidence type="ECO:0000256" key="3">
    <source>
        <dbReference type="PROSITE-ProRule" id="PRU00339"/>
    </source>
</evidence>
<dbReference type="PANTHER" id="PTHR44858:SF1">
    <property type="entry name" value="UDP-N-ACETYLGLUCOSAMINE--PEPTIDE N-ACETYLGLUCOSAMINYLTRANSFERASE SPINDLY-RELATED"/>
    <property type="match status" value="1"/>
</dbReference>
<dbReference type="InterPro" id="IPR011990">
    <property type="entry name" value="TPR-like_helical_dom_sf"/>
</dbReference>
<dbReference type="PANTHER" id="PTHR44858">
    <property type="entry name" value="TETRATRICOPEPTIDE REPEAT PROTEIN 6"/>
    <property type="match status" value="1"/>
</dbReference>
<dbReference type="Gene3D" id="1.25.40.10">
    <property type="entry name" value="Tetratricopeptide repeat domain"/>
    <property type="match status" value="2"/>
</dbReference>
<evidence type="ECO:0000256" key="2">
    <source>
        <dbReference type="ARBA" id="ARBA00022803"/>
    </source>
</evidence>
<protein>
    <submittedName>
        <fullName evidence="4">Tetratricopeptide repeat-containing protein</fullName>
    </submittedName>
</protein>
<dbReference type="EMBL" id="OBDY01000007">
    <property type="protein sequence ID" value="SNY45845.1"/>
    <property type="molecule type" value="Genomic_DNA"/>
</dbReference>
<gene>
    <name evidence="4" type="ORF">SAMN05421748_107305</name>
</gene>
<dbReference type="OrthoDB" id="5483121at2"/>
<name>A0A285ICY4_9ACTN</name>
<dbReference type="AlphaFoldDB" id="A0A285ICY4"/>
<dbReference type="PROSITE" id="PS50005">
    <property type="entry name" value="TPR"/>
    <property type="match status" value="1"/>
</dbReference>
<evidence type="ECO:0000313" key="4">
    <source>
        <dbReference type="EMBL" id="SNY45845.1"/>
    </source>
</evidence>
<dbReference type="SMART" id="SM00028">
    <property type="entry name" value="TPR"/>
    <property type="match status" value="3"/>
</dbReference>
<keyword evidence="2 3" id="KW-0802">TPR repeat</keyword>
<dbReference type="InterPro" id="IPR019734">
    <property type="entry name" value="TPR_rpt"/>
</dbReference>
<dbReference type="Proteomes" id="UP000219612">
    <property type="component" value="Unassembled WGS sequence"/>
</dbReference>
<dbReference type="RefSeq" id="WP_097321468.1">
    <property type="nucleotide sequence ID" value="NZ_OBDY01000007.1"/>
</dbReference>
<evidence type="ECO:0000313" key="5">
    <source>
        <dbReference type="Proteomes" id="UP000219612"/>
    </source>
</evidence>
<keyword evidence="5" id="KW-1185">Reference proteome</keyword>
<feature type="repeat" description="TPR" evidence="3">
    <location>
        <begin position="171"/>
        <end position="204"/>
    </location>
</feature>
<proteinExistence type="predicted"/>
<dbReference type="SUPFAM" id="SSF48452">
    <property type="entry name" value="TPR-like"/>
    <property type="match status" value="1"/>
</dbReference>
<dbReference type="InterPro" id="IPR050498">
    <property type="entry name" value="Ycf3"/>
</dbReference>
<reference evidence="4 5" key="1">
    <citation type="submission" date="2017-09" db="EMBL/GenBank/DDBJ databases">
        <authorList>
            <person name="Ehlers B."/>
            <person name="Leendertz F.H."/>
        </authorList>
    </citation>
    <scope>NUCLEOTIDE SEQUENCE [LARGE SCALE GENOMIC DNA]</scope>
    <source>
        <strain evidence="4 5">CGMCC 4.6857</strain>
    </source>
</reference>